<dbReference type="PANTHER" id="PTHR11699">
    <property type="entry name" value="ALDEHYDE DEHYDROGENASE-RELATED"/>
    <property type="match status" value="1"/>
</dbReference>
<evidence type="ECO:0000256" key="4">
    <source>
        <dbReference type="PROSITE-ProRule" id="PRU10007"/>
    </source>
</evidence>
<dbReference type="Gene3D" id="3.40.309.10">
    <property type="entry name" value="Aldehyde Dehydrogenase, Chain A, domain 2"/>
    <property type="match status" value="1"/>
</dbReference>
<dbReference type="InterPro" id="IPR029510">
    <property type="entry name" value="Ald_DH_CS_GLU"/>
</dbReference>
<dbReference type="RefSeq" id="WP_338887054.1">
    <property type="nucleotide sequence ID" value="NZ_CP147846.1"/>
</dbReference>
<dbReference type="CDD" id="cd07099">
    <property type="entry name" value="ALDH_DDALDH"/>
    <property type="match status" value="1"/>
</dbReference>
<evidence type="ECO:0000256" key="1">
    <source>
        <dbReference type="ARBA" id="ARBA00009986"/>
    </source>
</evidence>
<dbReference type="Gene3D" id="3.40.605.10">
    <property type="entry name" value="Aldehyde Dehydrogenase, Chain A, domain 1"/>
    <property type="match status" value="1"/>
</dbReference>
<sequence>MTDQVVEIEGRTFDSLDPRTGTVLASYPIDGETEVRAAVERARSAARWWDVQGFTGRKRWLLEFKSAIAKDAKSLADVIAAESGKPAEDAMLEIMLGVEHIDWAARNAEKVLKQRKVSSGLISANQQAFVGYRPFGVVGVIGPWNYPLYTPMGSIAYSLAAGNTVVFKPSELTPGVGVWLAEKWNSLAAAHPVFQTVTGDGSTGTALCTSGVDKIAFTGSTATAKKVMATCAASLTPLVAECGGKDAMLVGADADIDAAVEFATFGAMGNAGQTCAGVERIYVAAPVYDAFVNKLTTSVKALKPGGAATSSYGPMTLGKQSEIVRSQIEDALAKGGRAVLGGLESLHGPYIDPVILTDVPEDSTAITEETFGPTVVVNKVRDLDEGIERANASSYGLGASVFTKDTAAGRRAAAKLDCGVVTVNSVLGFAGIPALPFGGTGDSGFGRIHGADGLREFSTVKSLTVQKFAAPLNLLTMQRKARDLKISALMLKLRHGRS</sequence>
<dbReference type="PIRSF" id="PIRSF036492">
    <property type="entry name" value="ALDH"/>
    <property type="match status" value="1"/>
</dbReference>
<feature type="active site" evidence="4">
    <location>
        <position position="241"/>
    </location>
</feature>
<dbReference type="PROSITE" id="PS00687">
    <property type="entry name" value="ALDEHYDE_DEHYDR_GLU"/>
    <property type="match status" value="1"/>
</dbReference>
<dbReference type="EMBL" id="CP147846">
    <property type="protein sequence ID" value="WXG67477.1"/>
    <property type="molecule type" value="Genomic_DNA"/>
</dbReference>
<dbReference type="Proteomes" id="UP001432000">
    <property type="component" value="Chromosome"/>
</dbReference>
<reference evidence="7 8" key="1">
    <citation type="submission" date="2024-03" db="EMBL/GenBank/DDBJ databases">
        <title>Natural products discovery in diverse microorganisms through a two-stage MS feature dereplication strategy.</title>
        <authorList>
            <person name="Zhang R."/>
        </authorList>
    </citation>
    <scope>NUCLEOTIDE SEQUENCE [LARGE SCALE GENOMIC DNA]</scope>
    <source>
        <strain evidence="7 8">18930</strain>
    </source>
</reference>
<name>A0ABZ2PHN2_9NOCA</name>
<feature type="domain" description="Aldehyde dehydrogenase" evidence="6">
    <location>
        <begin position="9"/>
        <end position="462"/>
    </location>
</feature>
<evidence type="ECO:0000256" key="5">
    <source>
        <dbReference type="RuleBase" id="RU003345"/>
    </source>
</evidence>
<dbReference type="InterPro" id="IPR016163">
    <property type="entry name" value="Ald_DH_C"/>
</dbReference>
<gene>
    <name evidence="7" type="ORF">WDS16_19830</name>
</gene>
<organism evidence="7 8">
    <name type="scientific">Rhodococcus sovatensis</name>
    <dbReference type="NCBI Taxonomy" id="1805840"/>
    <lineage>
        <taxon>Bacteria</taxon>
        <taxon>Bacillati</taxon>
        <taxon>Actinomycetota</taxon>
        <taxon>Actinomycetes</taxon>
        <taxon>Mycobacteriales</taxon>
        <taxon>Nocardiaceae</taxon>
        <taxon>Rhodococcus</taxon>
    </lineage>
</organism>
<keyword evidence="2 3" id="KW-0560">Oxidoreductase</keyword>
<dbReference type="InterPro" id="IPR016162">
    <property type="entry name" value="Ald_DH_N"/>
</dbReference>
<evidence type="ECO:0000313" key="8">
    <source>
        <dbReference type="Proteomes" id="UP001432000"/>
    </source>
</evidence>
<evidence type="ECO:0000256" key="2">
    <source>
        <dbReference type="ARBA" id="ARBA00023002"/>
    </source>
</evidence>
<dbReference type="InterPro" id="IPR015590">
    <property type="entry name" value="Aldehyde_DH_dom"/>
</dbReference>
<dbReference type="SUPFAM" id="SSF53720">
    <property type="entry name" value="ALDH-like"/>
    <property type="match status" value="1"/>
</dbReference>
<comment type="similarity">
    <text evidence="1 3 5">Belongs to the aldehyde dehydrogenase family.</text>
</comment>
<keyword evidence="8" id="KW-1185">Reference proteome</keyword>
<evidence type="ECO:0000313" key="7">
    <source>
        <dbReference type="EMBL" id="WXG67477.1"/>
    </source>
</evidence>
<dbReference type="Pfam" id="PF00171">
    <property type="entry name" value="Aldedh"/>
    <property type="match status" value="1"/>
</dbReference>
<dbReference type="InterPro" id="IPR016161">
    <property type="entry name" value="Ald_DH/histidinol_DH"/>
</dbReference>
<evidence type="ECO:0000256" key="3">
    <source>
        <dbReference type="PIRNR" id="PIRNR036492"/>
    </source>
</evidence>
<accession>A0ABZ2PHN2</accession>
<dbReference type="InterPro" id="IPR012394">
    <property type="entry name" value="Aldehyde_DH_NAD(P)"/>
</dbReference>
<protein>
    <recommendedName>
        <fullName evidence="3">Aldehyde dehydrogenase</fullName>
    </recommendedName>
</protein>
<proteinExistence type="inferred from homology"/>
<evidence type="ECO:0000259" key="6">
    <source>
        <dbReference type="Pfam" id="PF00171"/>
    </source>
</evidence>